<dbReference type="Proteomes" id="UP000626092">
    <property type="component" value="Unassembled WGS sequence"/>
</dbReference>
<name>A0A834GMF7_RHOSS</name>
<dbReference type="OrthoDB" id="691764at2759"/>
<sequence>MAFYGYEEEEVWKCLKHPSRQRPRNGICPVCLHDRLITLCPDCANVRPCACCLANTTTPSSSSSSVSDGAPCETGPLSSLIDDEEPNNFRRSRSVAVPFLRSRLAGDRESGGKFPPAAGNRSNSSIWSVFRTHKSKKGQEDNKRGQEEVDDYEQRVVMRSRSVGVAAKGRGWYFPSPIKAFRQSKTSKVVQER</sequence>
<dbReference type="PANTHER" id="PTHR34197">
    <property type="entry name" value="OS04G0591300 PROTEIN"/>
    <property type="match status" value="1"/>
</dbReference>
<organism evidence="2 3">
    <name type="scientific">Rhododendron simsii</name>
    <name type="common">Sims's rhododendron</name>
    <dbReference type="NCBI Taxonomy" id="118357"/>
    <lineage>
        <taxon>Eukaryota</taxon>
        <taxon>Viridiplantae</taxon>
        <taxon>Streptophyta</taxon>
        <taxon>Embryophyta</taxon>
        <taxon>Tracheophyta</taxon>
        <taxon>Spermatophyta</taxon>
        <taxon>Magnoliopsida</taxon>
        <taxon>eudicotyledons</taxon>
        <taxon>Gunneridae</taxon>
        <taxon>Pentapetalae</taxon>
        <taxon>asterids</taxon>
        <taxon>Ericales</taxon>
        <taxon>Ericaceae</taxon>
        <taxon>Ericoideae</taxon>
        <taxon>Rhodoreae</taxon>
        <taxon>Rhododendron</taxon>
    </lineage>
</organism>
<evidence type="ECO:0000256" key="1">
    <source>
        <dbReference type="SAM" id="MobiDB-lite"/>
    </source>
</evidence>
<comment type="caution">
    <text evidence="2">The sequence shown here is derived from an EMBL/GenBank/DDBJ whole genome shotgun (WGS) entry which is preliminary data.</text>
</comment>
<reference evidence="2" key="1">
    <citation type="submission" date="2019-11" db="EMBL/GenBank/DDBJ databases">
        <authorList>
            <person name="Liu Y."/>
            <person name="Hou J."/>
            <person name="Li T.-Q."/>
            <person name="Guan C.-H."/>
            <person name="Wu X."/>
            <person name="Wu H.-Z."/>
            <person name="Ling F."/>
            <person name="Zhang R."/>
            <person name="Shi X.-G."/>
            <person name="Ren J.-P."/>
            <person name="Chen E.-F."/>
            <person name="Sun J.-M."/>
        </authorList>
    </citation>
    <scope>NUCLEOTIDE SEQUENCE</scope>
    <source>
        <strain evidence="2">Adult_tree_wgs_1</strain>
        <tissue evidence="2">Leaves</tissue>
    </source>
</reference>
<proteinExistence type="predicted"/>
<accession>A0A834GMF7</accession>
<dbReference type="AlphaFoldDB" id="A0A834GMF7"/>
<protein>
    <submittedName>
        <fullName evidence="2">Uncharacterized protein</fullName>
    </submittedName>
</protein>
<evidence type="ECO:0000313" key="3">
    <source>
        <dbReference type="Proteomes" id="UP000626092"/>
    </source>
</evidence>
<dbReference type="EMBL" id="WJXA01000007">
    <property type="protein sequence ID" value="KAF7138307.1"/>
    <property type="molecule type" value="Genomic_DNA"/>
</dbReference>
<dbReference type="PANTHER" id="PTHR34197:SF2">
    <property type="entry name" value="OS04G0591300 PROTEIN"/>
    <property type="match status" value="1"/>
</dbReference>
<gene>
    <name evidence="2" type="ORF">RHSIM_Rhsim07G0128300</name>
</gene>
<evidence type="ECO:0000313" key="2">
    <source>
        <dbReference type="EMBL" id="KAF7138307.1"/>
    </source>
</evidence>
<keyword evidence="3" id="KW-1185">Reference proteome</keyword>
<feature type="region of interest" description="Disordered" evidence="1">
    <location>
        <begin position="106"/>
        <end position="126"/>
    </location>
</feature>